<reference evidence="2 5" key="2">
    <citation type="submission" date="2024-06" db="EMBL/GenBank/DDBJ databases">
        <title>Genomic Encyclopedia of Type Strains, Phase IV (KMG-IV): sequencing the most valuable type-strain genomes for metagenomic binning, comparative biology and taxonomic classification.</title>
        <authorList>
            <person name="Goeker M."/>
        </authorList>
    </citation>
    <scope>NUCLEOTIDE SEQUENCE [LARGE SCALE GENOMIC DNA]</scope>
    <source>
        <strain evidence="2 5">D-501</strain>
    </source>
</reference>
<dbReference type="KEGG" id="snn:EWH46_02010"/>
<proteinExistence type="predicted"/>
<evidence type="ECO:0000313" key="5">
    <source>
        <dbReference type="Proteomes" id="UP001549111"/>
    </source>
</evidence>
<evidence type="ECO:0000313" key="4">
    <source>
        <dbReference type="Proteomes" id="UP000323522"/>
    </source>
</evidence>
<dbReference type="EC" id="3.4.-.-" evidence="2"/>
<dbReference type="GO" id="GO:0008233">
    <property type="term" value="F:peptidase activity"/>
    <property type="evidence" value="ECO:0007669"/>
    <property type="project" value="InterPro"/>
</dbReference>
<reference evidence="3 4" key="1">
    <citation type="submission" date="2019-02" db="EMBL/GenBank/DDBJ databases">
        <title>Complete Genome Sequence and Methylome Analysis of Sphaerotilus natans subsp. sulfidivorans D-507.</title>
        <authorList>
            <person name="Fomenkov A."/>
            <person name="Gridneva E."/>
            <person name="Smolyakov D."/>
            <person name="Dubinina G."/>
            <person name="Vincze T."/>
            <person name="Grabovich M."/>
            <person name="Roberts R.J."/>
        </authorList>
    </citation>
    <scope>NUCLEOTIDE SEQUENCE [LARGE SCALE GENOMIC DNA]</scope>
    <source>
        <strain evidence="3 4">D-507</strain>
    </source>
</reference>
<dbReference type="CDD" id="cd14845">
    <property type="entry name" value="L-Ala-D-Glu_peptidase_like"/>
    <property type="match status" value="1"/>
</dbReference>
<dbReference type="Proteomes" id="UP000323522">
    <property type="component" value="Chromosome"/>
</dbReference>
<feature type="domain" description="Peptidase M15C" evidence="1">
    <location>
        <begin position="56"/>
        <end position="111"/>
    </location>
</feature>
<keyword evidence="5" id="KW-1185">Reference proteome</keyword>
<evidence type="ECO:0000313" key="3">
    <source>
        <dbReference type="EMBL" id="QEM99667.1"/>
    </source>
</evidence>
<dbReference type="AlphaFoldDB" id="A0A5C1PWI5"/>
<gene>
    <name evidence="2" type="ORF">ABIC99_001824</name>
    <name evidence="3" type="ORF">EWH46_02010</name>
</gene>
<dbReference type="SUPFAM" id="SSF55166">
    <property type="entry name" value="Hedgehog/DD-peptidase"/>
    <property type="match status" value="1"/>
</dbReference>
<dbReference type="InterPro" id="IPR009045">
    <property type="entry name" value="Zn_M74/Hedgehog-like"/>
</dbReference>
<organism evidence="3 4">
    <name type="scientific">Sphaerotilus sulfidivorans</name>
    <dbReference type="NCBI Taxonomy" id="639200"/>
    <lineage>
        <taxon>Bacteria</taxon>
        <taxon>Pseudomonadati</taxon>
        <taxon>Pseudomonadota</taxon>
        <taxon>Betaproteobacteria</taxon>
        <taxon>Burkholderiales</taxon>
        <taxon>Sphaerotilaceae</taxon>
        <taxon>Sphaerotilus</taxon>
    </lineage>
</organism>
<sequence length="154" mass="17591">MPYKLSERSLKELTGVHDDLVSVIRRAAELSAQEFAVHDGIRTLAEQKELVRFGASQTLDSRHLTGHAVDLVPIINGKLRWEWDPIYRIADAVRTAAKELEIPLRWGGAWDIDFTKSNDHTEDLVADYSARRKRAGKKIFLDGPHYELPRTNYP</sequence>
<dbReference type="Gene3D" id="3.30.1380.10">
    <property type="match status" value="1"/>
</dbReference>
<dbReference type="Proteomes" id="UP001549111">
    <property type="component" value="Unassembled WGS sequence"/>
</dbReference>
<evidence type="ECO:0000259" key="1">
    <source>
        <dbReference type="Pfam" id="PF13539"/>
    </source>
</evidence>
<evidence type="ECO:0000313" key="2">
    <source>
        <dbReference type="EMBL" id="MET3604011.1"/>
    </source>
</evidence>
<dbReference type="EMBL" id="CP035708">
    <property type="protein sequence ID" value="QEM99667.1"/>
    <property type="molecule type" value="Genomic_DNA"/>
</dbReference>
<accession>A0A5C1PWI5</accession>
<dbReference type="OrthoDB" id="8479979at2"/>
<protein>
    <submittedName>
        <fullName evidence="3">M15 family peptidase</fullName>
    </submittedName>
    <submittedName>
        <fullName evidence="2">Peptidoglycan L-alanyl-D-glutamate endopeptidase CwlK</fullName>
        <ecNumber evidence="2">3.4.-.-</ecNumber>
    </submittedName>
</protein>
<name>A0A5C1PWI5_9BURK</name>
<dbReference type="EMBL" id="JBEPLS010000005">
    <property type="protein sequence ID" value="MET3604011.1"/>
    <property type="molecule type" value="Genomic_DNA"/>
</dbReference>
<dbReference type="RefSeq" id="WP_149502433.1">
    <property type="nucleotide sequence ID" value="NZ_CP035708.1"/>
</dbReference>
<dbReference type="Pfam" id="PF13539">
    <property type="entry name" value="Peptidase_M15_4"/>
    <property type="match status" value="1"/>
</dbReference>
<dbReference type="InterPro" id="IPR039561">
    <property type="entry name" value="Peptidase_M15C"/>
</dbReference>
<keyword evidence="2" id="KW-0378">Hydrolase</keyword>